<dbReference type="PANTHER" id="PTHR12599">
    <property type="entry name" value="PTERIN-4-ALPHA-CARBINOLAMINE DEHYDRATASE"/>
    <property type="match status" value="1"/>
</dbReference>
<evidence type="ECO:0000256" key="1">
    <source>
        <dbReference type="ARBA" id="ARBA00001554"/>
    </source>
</evidence>
<dbReference type="PANTHER" id="PTHR12599:SF0">
    <property type="entry name" value="PTERIN-4-ALPHA-CARBINOLAMINE DEHYDRATASE"/>
    <property type="match status" value="1"/>
</dbReference>
<reference evidence="6 7" key="1">
    <citation type="submission" date="2024-07" db="EMBL/GenBank/DDBJ databases">
        <title>Section-level genome sequencing and comparative genomics of Aspergillus sections Usti and Cavernicolus.</title>
        <authorList>
            <consortium name="Lawrence Berkeley National Laboratory"/>
            <person name="Nybo J.L."/>
            <person name="Vesth T.C."/>
            <person name="Theobald S."/>
            <person name="Frisvad J.C."/>
            <person name="Larsen T.O."/>
            <person name="Kjaerboelling I."/>
            <person name="Rothschild-Mancinelli K."/>
            <person name="Lyhne E.K."/>
            <person name="Kogle M.E."/>
            <person name="Barry K."/>
            <person name="Clum A."/>
            <person name="Na H."/>
            <person name="Ledsgaard L."/>
            <person name="Lin J."/>
            <person name="Lipzen A."/>
            <person name="Kuo A."/>
            <person name="Riley R."/>
            <person name="Mondo S."/>
            <person name="Labutti K."/>
            <person name="Haridas S."/>
            <person name="Pangalinan J."/>
            <person name="Salamov A.A."/>
            <person name="Simmons B.A."/>
            <person name="Magnuson J.K."/>
            <person name="Chen J."/>
            <person name="Drula E."/>
            <person name="Henrissat B."/>
            <person name="Wiebenga A."/>
            <person name="Lubbers R.J."/>
            <person name="Gomes A.C."/>
            <person name="Makela M.R."/>
            <person name="Stajich J."/>
            <person name="Grigoriev I.V."/>
            <person name="Mortensen U.H."/>
            <person name="De Vries R.P."/>
            <person name="Baker S.E."/>
            <person name="Andersen M.R."/>
        </authorList>
    </citation>
    <scope>NUCLEOTIDE SEQUENCE [LARGE SCALE GENOMIC DNA]</scope>
    <source>
        <strain evidence="6 7">CBS 209.92</strain>
    </source>
</reference>
<comment type="similarity">
    <text evidence="2">Belongs to the pterin-4-alpha-carbinolamine dehydratase family.</text>
</comment>
<dbReference type="CDD" id="cd00488">
    <property type="entry name" value="PCD_DCoH"/>
    <property type="match status" value="1"/>
</dbReference>
<comment type="catalytic activity">
    <reaction evidence="1">
        <text>(4aS,6R)-4a-hydroxy-L-erythro-5,6,7,8-tetrahydrobiopterin = (6R)-L-erythro-6,7-dihydrobiopterin + H2O</text>
        <dbReference type="Rhea" id="RHEA:11920"/>
        <dbReference type="ChEBI" id="CHEBI:15377"/>
        <dbReference type="ChEBI" id="CHEBI:15642"/>
        <dbReference type="ChEBI" id="CHEBI:43120"/>
        <dbReference type="EC" id="4.2.1.96"/>
    </reaction>
</comment>
<dbReference type="EMBL" id="JBFTWV010000135">
    <property type="protein sequence ID" value="KAL2785749.1"/>
    <property type="molecule type" value="Genomic_DNA"/>
</dbReference>
<dbReference type="InterPro" id="IPR001533">
    <property type="entry name" value="Pterin_deHydtase"/>
</dbReference>
<dbReference type="InterPro" id="IPR036428">
    <property type="entry name" value="PCD_sf"/>
</dbReference>
<sequence length="186" mass="20576">MTVALRGCLHLPKSLFSLRPMRIGCYLALQLHAPVQHRTLRTSAFPKLYSQAQLSHGTFARRASTMASEPQFADGIDPEQLRPSLNALQSNGWSLDEDKIGIKKTYYFKSYFKAVSFVNVIASQSATKKHHATMTIRFGSVDIHWTTHHPRGLTDKDTSMAQFCDQAAELVGVVEQGQGLKCGPGA</sequence>
<protein>
    <recommendedName>
        <fullName evidence="3">4a-hydroxytetrahydrobiopterin dehydratase</fullName>
        <ecNumber evidence="3">4.2.1.96</ecNumber>
    </recommendedName>
    <alternativeName>
        <fullName evidence="5">4-alpha-hydroxy-tetrahydropterin dehydratase</fullName>
    </alternativeName>
</protein>
<dbReference type="Gene3D" id="3.30.1360.20">
    <property type="entry name" value="Transcriptional coactivator/pterin dehydratase"/>
    <property type="match status" value="1"/>
</dbReference>
<keyword evidence="4" id="KW-0456">Lyase</keyword>
<evidence type="ECO:0000256" key="2">
    <source>
        <dbReference type="ARBA" id="ARBA00006472"/>
    </source>
</evidence>
<gene>
    <name evidence="6" type="ORF">BJX66DRAFT_347281</name>
</gene>
<proteinExistence type="inferred from homology"/>
<evidence type="ECO:0000256" key="3">
    <source>
        <dbReference type="ARBA" id="ARBA00013252"/>
    </source>
</evidence>
<accession>A0ABR4FR58</accession>
<dbReference type="EC" id="4.2.1.96" evidence="3"/>
<evidence type="ECO:0000313" key="6">
    <source>
        <dbReference type="EMBL" id="KAL2785749.1"/>
    </source>
</evidence>
<evidence type="ECO:0000256" key="5">
    <source>
        <dbReference type="ARBA" id="ARBA00030497"/>
    </source>
</evidence>
<keyword evidence="7" id="KW-1185">Reference proteome</keyword>
<evidence type="ECO:0000313" key="7">
    <source>
        <dbReference type="Proteomes" id="UP001610563"/>
    </source>
</evidence>
<dbReference type="Pfam" id="PF01329">
    <property type="entry name" value="Pterin_4a"/>
    <property type="match status" value="1"/>
</dbReference>
<organism evidence="6 7">
    <name type="scientific">Aspergillus keveii</name>
    <dbReference type="NCBI Taxonomy" id="714993"/>
    <lineage>
        <taxon>Eukaryota</taxon>
        <taxon>Fungi</taxon>
        <taxon>Dikarya</taxon>
        <taxon>Ascomycota</taxon>
        <taxon>Pezizomycotina</taxon>
        <taxon>Eurotiomycetes</taxon>
        <taxon>Eurotiomycetidae</taxon>
        <taxon>Eurotiales</taxon>
        <taxon>Aspergillaceae</taxon>
        <taxon>Aspergillus</taxon>
        <taxon>Aspergillus subgen. Nidulantes</taxon>
    </lineage>
</organism>
<comment type="caution">
    <text evidence="6">The sequence shown here is derived from an EMBL/GenBank/DDBJ whole genome shotgun (WGS) entry which is preliminary data.</text>
</comment>
<evidence type="ECO:0000256" key="4">
    <source>
        <dbReference type="ARBA" id="ARBA00023239"/>
    </source>
</evidence>
<dbReference type="Proteomes" id="UP001610563">
    <property type="component" value="Unassembled WGS sequence"/>
</dbReference>
<dbReference type="SUPFAM" id="SSF55248">
    <property type="entry name" value="PCD-like"/>
    <property type="match status" value="1"/>
</dbReference>
<name>A0ABR4FR58_9EURO</name>